<dbReference type="Gene3D" id="3.40.640.10">
    <property type="entry name" value="Type I PLP-dependent aspartate aminotransferase-like (Major domain)"/>
    <property type="match status" value="1"/>
</dbReference>
<dbReference type="InterPro" id="IPR004839">
    <property type="entry name" value="Aminotransferase_I/II_large"/>
</dbReference>
<dbReference type="InterPro" id="IPR015422">
    <property type="entry name" value="PyrdxlP-dep_Trfase_small"/>
</dbReference>
<evidence type="ECO:0000256" key="7">
    <source>
        <dbReference type="ARBA" id="ARBA00023239"/>
    </source>
</evidence>
<dbReference type="InterPro" id="IPR005860">
    <property type="entry name" value="CobD"/>
</dbReference>
<dbReference type="CDD" id="cd00609">
    <property type="entry name" value="AAT_like"/>
    <property type="match status" value="1"/>
</dbReference>
<evidence type="ECO:0000256" key="6">
    <source>
        <dbReference type="ARBA" id="ARBA00022898"/>
    </source>
</evidence>
<keyword evidence="12" id="KW-1185">Reference proteome</keyword>
<evidence type="ECO:0000313" key="12">
    <source>
        <dbReference type="Proteomes" id="UP000602050"/>
    </source>
</evidence>
<feature type="domain" description="Aminotransferase class I/classII large" evidence="10">
    <location>
        <begin position="26"/>
        <end position="349"/>
    </location>
</feature>
<comment type="caution">
    <text evidence="11">The sequence shown here is derived from an EMBL/GenBank/DDBJ whole genome shotgun (WGS) entry which is preliminary data.</text>
</comment>
<dbReference type="GO" id="GO:0009236">
    <property type="term" value="P:cobalamin biosynthetic process"/>
    <property type="evidence" value="ECO:0007669"/>
    <property type="project" value="UniProtKB-UniPathway"/>
</dbReference>
<dbReference type="RefSeq" id="WP_188391625.1">
    <property type="nucleotide sequence ID" value="NZ_BMEV01000019.1"/>
</dbReference>
<dbReference type="Proteomes" id="UP000602050">
    <property type="component" value="Unassembled WGS sequence"/>
</dbReference>
<dbReference type="PROSITE" id="PS00105">
    <property type="entry name" value="AA_TRANSFER_CLASS_1"/>
    <property type="match status" value="1"/>
</dbReference>
<evidence type="ECO:0000256" key="9">
    <source>
        <dbReference type="ARBA" id="ARBA00048531"/>
    </source>
</evidence>
<comment type="pathway">
    <text evidence="3">Cofactor biosynthesis; adenosylcobalamin biosynthesis.</text>
</comment>
<dbReference type="PANTHER" id="PTHR42885:SF1">
    <property type="entry name" value="THREONINE-PHOSPHATE DECARBOXYLASE"/>
    <property type="match status" value="1"/>
</dbReference>
<proteinExistence type="predicted"/>
<evidence type="ECO:0000256" key="5">
    <source>
        <dbReference type="ARBA" id="ARBA00022573"/>
    </source>
</evidence>
<evidence type="ECO:0000256" key="3">
    <source>
        <dbReference type="ARBA" id="ARBA00004953"/>
    </source>
</evidence>
<dbReference type="EMBL" id="BMEV01000019">
    <property type="protein sequence ID" value="GGH74545.1"/>
    <property type="molecule type" value="Genomic_DNA"/>
</dbReference>
<keyword evidence="6" id="KW-0663">Pyridoxal phosphate</keyword>
<comment type="catalytic activity">
    <reaction evidence="9">
        <text>O-phospho-L-threonine + H(+) = (R)-1-aminopropan-2-yl phosphate + CO2</text>
        <dbReference type="Rhea" id="RHEA:11492"/>
        <dbReference type="ChEBI" id="CHEBI:15378"/>
        <dbReference type="ChEBI" id="CHEBI:16526"/>
        <dbReference type="ChEBI" id="CHEBI:58563"/>
        <dbReference type="ChEBI" id="CHEBI:58675"/>
        <dbReference type="EC" id="4.1.1.81"/>
    </reaction>
</comment>
<name>A0A8J2ZS08_9BACI</name>
<keyword evidence="5" id="KW-0169">Cobalamin biosynthesis</keyword>
<evidence type="ECO:0000313" key="11">
    <source>
        <dbReference type="EMBL" id="GGH74545.1"/>
    </source>
</evidence>
<dbReference type="Gene3D" id="3.90.1150.10">
    <property type="entry name" value="Aspartate Aminotransferase, domain 1"/>
    <property type="match status" value="1"/>
</dbReference>
<keyword evidence="7" id="KW-0456">Lyase</keyword>
<dbReference type="UniPathway" id="UPA00148"/>
<dbReference type="PANTHER" id="PTHR42885">
    <property type="entry name" value="HISTIDINOL-PHOSPHATE AMINOTRANSFERASE-RELATED"/>
    <property type="match status" value="1"/>
</dbReference>
<gene>
    <name evidence="11" type="primary">cobD</name>
    <name evidence="11" type="ORF">GCM10010978_13520</name>
</gene>
<dbReference type="InterPro" id="IPR004838">
    <property type="entry name" value="NHTrfase_class1_PyrdxlP-BS"/>
</dbReference>
<evidence type="ECO:0000256" key="1">
    <source>
        <dbReference type="ARBA" id="ARBA00001933"/>
    </source>
</evidence>
<protein>
    <recommendedName>
        <fullName evidence="4">threonine-phosphate decarboxylase</fullName>
        <ecNumber evidence="4">4.1.1.81</ecNumber>
    </recommendedName>
    <alternativeName>
        <fullName evidence="8">L-threonine-O-3-phosphate decarboxylase</fullName>
    </alternativeName>
</protein>
<comment type="function">
    <text evidence="2">Decarboxylates L-threonine-O-3-phosphate to yield (R)-1-amino-2-propanol O-2-phosphate, the precursor for the linkage between the nucleotide loop and the corrin ring in cobalamin.</text>
</comment>
<dbReference type="EC" id="4.1.1.81" evidence="4"/>
<reference evidence="11" key="2">
    <citation type="submission" date="2020-09" db="EMBL/GenBank/DDBJ databases">
        <authorList>
            <person name="Sun Q."/>
            <person name="Zhou Y."/>
        </authorList>
    </citation>
    <scope>NUCLEOTIDE SEQUENCE</scope>
    <source>
        <strain evidence="11">CGMCC 1.12360</strain>
    </source>
</reference>
<dbReference type="Pfam" id="PF00155">
    <property type="entry name" value="Aminotran_1_2"/>
    <property type="match status" value="1"/>
</dbReference>
<dbReference type="GO" id="GO:0048472">
    <property type="term" value="F:threonine-phosphate decarboxylase activity"/>
    <property type="evidence" value="ECO:0007669"/>
    <property type="project" value="UniProtKB-EC"/>
</dbReference>
<sequence length="358" mass="41749">MNWPQHGSNPQYIYKEAGIPMPEYIVDFSANINPLGPPAFVQERWGEFYRGISDYPDPFAMNLKRQIAKQVNVLKESIFIGNGGAEIIFLLGRFLSGKKVLIIQPAFSEYEKACRANGCEIFYFQLEEPDWLLNTEKIAEKLEEVDAVFLCNPNNPTGVCFPYSQIVELLEHCQQKRTYLIIDEAFYDFLEEDSSLPSLVDKYRYLIVLRSMTKMFAIPGLRLGYMLANKEIVQKVAAFQPHWSVNAIALHVGEGCLENHHFVKESKRFIREERERLFAFFEQNRFTVSPSAVNFYLLRDPEVQEQKTLFTFLLKRGIVPRHTYNFPGLDGRWLRFAIKGSEENDRLMEVLTEWRQQK</sequence>
<evidence type="ECO:0000256" key="2">
    <source>
        <dbReference type="ARBA" id="ARBA00003444"/>
    </source>
</evidence>
<dbReference type="InterPro" id="IPR015421">
    <property type="entry name" value="PyrdxlP-dep_Trfase_major"/>
</dbReference>
<dbReference type="NCBIfam" id="TIGR01140">
    <property type="entry name" value="L_thr_O3P_dcar"/>
    <property type="match status" value="1"/>
</dbReference>
<evidence type="ECO:0000256" key="4">
    <source>
        <dbReference type="ARBA" id="ARBA00012285"/>
    </source>
</evidence>
<organism evidence="11 12">
    <name type="scientific">Compostibacillus humi</name>
    <dbReference type="NCBI Taxonomy" id="1245525"/>
    <lineage>
        <taxon>Bacteria</taxon>
        <taxon>Bacillati</taxon>
        <taxon>Bacillota</taxon>
        <taxon>Bacilli</taxon>
        <taxon>Bacillales</taxon>
        <taxon>Bacillaceae</taxon>
        <taxon>Compostibacillus</taxon>
    </lineage>
</organism>
<dbReference type="AlphaFoldDB" id="A0A8J2ZS08"/>
<dbReference type="SUPFAM" id="SSF53383">
    <property type="entry name" value="PLP-dependent transferases"/>
    <property type="match status" value="1"/>
</dbReference>
<dbReference type="GO" id="GO:0030170">
    <property type="term" value="F:pyridoxal phosphate binding"/>
    <property type="evidence" value="ECO:0007669"/>
    <property type="project" value="InterPro"/>
</dbReference>
<reference evidence="11" key="1">
    <citation type="journal article" date="2014" name="Int. J. Syst. Evol. Microbiol.">
        <title>Complete genome sequence of Corynebacterium casei LMG S-19264T (=DSM 44701T), isolated from a smear-ripened cheese.</title>
        <authorList>
            <consortium name="US DOE Joint Genome Institute (JGI-PGF)"/>
            <person name="Walter F."/>
            <person name="Albersmeier A."/>
            <person name="Kalinowski J."/>
            <person name="Ruckert C."/>
        </authorList>
    </citation>
    <scope>NUCLEOTIDE SEQUENCE</scope>
    <source>
        <strain evidence="11">CGMCC 1.12360</strain>
    </source>
</reference>
<accession>A0A8J2ZS08</accession>
<evidence type="ECO:0000256" key="8">
    <source>
        <dbReference type="ARBA" id="ARBA00029996"/>
    </source>
</evidence>
<comment type="cofactor">
    <cofactor evidence="1">
        <name>pyridoxal 5'-phosphate</name>
        <dbReference type="ChEBI" id="CHEBI:597326"/>
    </cofactor>
</comment>
<dbReference type="InterPro" id="IPR015424">
    <property type="entry name" value="PyrdxlP-dep_Trfase"/>
</dbReference>
<evidence type="ECO:0000259" key="10">
    <source>
        <dbReference type="Pfam" id="PF00155"/>
    </source>
</evidence>